<proteinExistence type="inferred from homology"/>
<evidence type="ECO:0000256" key="5">
    <source>
        <dbReference type="ARBA" id="ARBA00022692"/>
    </source>
</evidence>
<feature type="transmembrane region" description="Helical" evidence="10">
    <location>
        <begin position="177"/>
        <end position="197"/>
    </location>
</feature>
<evidence type="ECO:0000256" key="4">
    <source>
        <dbReference type="ARBA" id="ARBA00022475"/>
    </source>
</evidence>
<evidence type="ECO:0000256" key="10">
    <source>
        <dbReference type="SAM" id="Phobius"/>
    </source>
</evidence>
<dbReference type="Pfam" id="PF00664">
    <property type="entry name" value="ABC_membrane"/>
    <property type="match status" value="1"/>
</dbReference>
<comment type="similarity">
    <text evidence="2">Belongs to the ABC transporter superfamily.</text>
</comment>
<evidence type="ECO:0000256" key="6">
    <source>
        <dbReference type="ARBA" id="ARBA00022741"/>
    </source>
</evidence>
<dbReference type="PANTHER" id="PTHR43394:SF1">
    <property type="entry name" value="ATP-BINDING CASSETTE SUB-FAMILY B MEMBER 10, MITOCHONDRIAL"/>
    <property type="match status" value="1"/>
</dbReference>
<feature type="transmembrane region" description="Helical" evidence="10">
    <location>
        <begin position="12"/>
        <end position="37"/>
    </location>
</feature>
<evidence type="ECO:0000313" key="13">
    <source>
        <dbReference type="EMBL" id="SJZ51175.1"/>
    </source>
</evidence>
<dbReference type="InterPro" id="IPR003439">
    <property type="entry name" value="ABC_transporter-like_ATP-bd"/>
</dbReference>
<dbReference type="PROSITE" id="PS50929">
    <property type="entry name" value="ABC_TM1F"/>
    <property type="match status" value="1"/>
</dbReference>
<dbReference type="InterPro" id="IPR036640">
    <property type="entry name" value="ABC1_TM_sf"/>
</dbReference>
<dbReference type="OrthoDB" id="383768at2"/>
<feature type="transmembrane region" description="Helical" evidence="10">
    <location>
        <begin position="73"/>
        <end position="102"/>
    </location>
</feature>
<dbReference type="STRING" id="171291.SAMN02745154_00371"/>
<evidence type="ECO:0000259" key="11">
    <source>
        <dbReference type="PROSITE" id="PS50893"/>
    </source>
</evidence>
<dbReference type="AlphaFoldDB" id="A0A1T4L8U8"/>
<feature type="transmembrane region" description="Helical" evidence="10">
    <location>
        <begin position="257"/>
        <end position="279"/>
    </location>
</feature>
<keyword evidence="3" id="KW-0813">Transport</keyword>
<dbReference type="InterPro" id="IPR003593">
    <property type="entry name" value="AAA+_ATPase"/>
</dbReference>
<evidence type="ECO:0000256" key="2">
    <source>
        <dbReference type="ARBA" id="ARBA00005417"/>
    </source>
</evidence>
<gene>
    <name evidence="13" type="ORF">SAMN02745154_00371</name>
</gene>
<dbReference type="EMBL" id="FUXF01000010">
    <property type="protein sequence ID" value="SJZ51175.1"/>
    <property type="molecule type" value="Genomic_DNA"/>
</dbReference>
<feature type="domain" description="ABC transmembrane type-1" evidence="12">
    <location>
        <begin position="18"/>
        <end position="280"/>
    </location>
</feature>
<sequence>MWKMFKILPNKIKAQFGIGILIVIINVALTMMLPILLSQFLPLVIEPHSDVTHPIQLRIFDFVVYESKDWNQVFTVLLVTFLITLFLAASTSFGYVLIIIWAGEKASNFYRNTLFRKYQKLSLKDIAQLTNESLITRINDDVALFWDFLIGSSISLIKAPLYIIVGLVFAFMTDVPLTFSIISVIPLLIIVIAYMFIKVNPLIKRNRKNLDWITKEVDESINGARFIKANNLQWKQYEKFNKANGAWLKTEKRSFQYFAIGMPAFFVIINIIVVIIYAIGKTQMDALAATEAGLRSENGAQLIAKLNVFIEYEVLIAQGIIMFSQFLGSFFKAKISAGRIVEVLDKQYDDLHVEQGLMITDNKNDISQYSIEFRNVNFKYFQTSEDYSVKNLNFKINGGETLGIIGPTGSGKSTIANLIVNNMKYEEGNILINNKEVKDINTKNLHESVGIVYQEALLYSGTILSNLTFGKSDATEHEINKALKASCSNNFIMTFEDRLKHPVVQRGKNLSGGQKQRLSIARSLIIEPKILILDDSTSALDNLTTKSLIKNIKEEYSCTTVIISQKINSIKHADKILVMDKGEIIAQGTHDELLQKCQWYYDINMNQLEQ</sequence>
<keyword evidence="4" id="KW-1003">Cell membrane</keyword>
<dbReference type="GO" id="GO:0005886">
    <property type="term" value="C:plasma membrane"/>
    <property type="evidence" value="ECO:0007669"/>
    <property type="project" value="UniProtKB-SubCell"/>
</dbReference>
<keyword evidence="9 10" id="KW-0472">Membrane</keyword>
<dbReference type="InterPro" id="IPR027417">
    <property type="entry name" value="P-loop_NTPase"/>
</dbReference>
<evidence type="ECO:0000256" key="8">
    <source>
        <dbReference type="ARBA" id="ARBA00022989"/>
    </source>
</evidence>
<dbReference type="GO" id="GO:0005524">
    <property type="term" value="F:ATP binding"/>
    <property type="evidence" value="ECO:0007669"/>
    <property type="project" value="UniProtKB-KW"/>
</dbReference>
<dbReference type="GO" id="GO:0015421">
    <property type="term" value="F:ABC-type oligopeptide transporter activity"/>
    <property type="evidence" value="ECO:0007669"/>
    <property type="project" value="TreeGrafter"/>
</dbReference>
<dbReference type="FunFam" id="3.40.50.300:FF:000221">
    <property type="entry name" value="Multidrug ABC transporter ATP-binding protein"/>
    <property type="match status" value="1"/>
</dbReference>
<dbReference type="RefSeq" id="WP_078747102.1">
    <property type="nucleotide sequence ID" value="NZ_CP137850.1"/>
</dbReference>
<keyword evidence="8 10" id="KW-1133">Transmembrane helix</keyword>
<dbReference type="PROSITE" id="PS00211">
    <property type="entry name" value="ABC_TRANSPORTER_1"/>
    <property type="match status" value="1"/>
</dbReference>
<protein>
    <submittedName>
        <fullName evidence="13">ATP-binding cassette, subfamily B</fullName>
    </submittedName>
</protein>
<dbReference type="Proteomes" id="UP000190389">
    <property type="component" value="Unassembled WGS sequence"/>
</dbReference>
<dbReference type="GO" id="GO:0016887">
    <property type="term" value="F:ATP hydrolysis activity"/>
    <property type="evidence" value="ECO:0007669"/>
    <property type="project" value="InterPro"/>
</dbReference>
<dbReference type="PROSITE" id="PS50893">
    <property type="entry name" value="ABC_TRANSPORTER_2"/>
    <property type="match status" value="1"/>
</dbReference>
<dbReference type="Pfam" id="PF00005">
    <property type="entry name" value="ABC_tran"/>
    <property type="match status" value="1"/>
</dbReference>
<organism evidence="13 14">
    <name type="scientific">Mycoplasmopsis verecunda</name>
    <dbReference type="NCBI Taxonomy" id="171291"/>
    <lineage>
        <taxon>Bacteria</taxon>
        <taxon>Bacillati</taxon>
        <taxon>Mycoplasmatota</taxon>
        <taxon>Mycoplasmoidales</taxon>
        <taxon>Metamycoplasmataceae</taxon>
        <taxon>Mycoplasmopsis</taxon>
    </lineage>
</organism>
<comment type="subcellular location">
    <subcellularLocation>
        <location evidence="1">Cell membrane</location>
        <topology evidence="1">Multi-pass membrane protein</topology>
    </subcellularLocation>
</comment>
<evidence type="ECO:0000256" key="1">
    <source>
        <dbReference type="ARBA" id="ARBA00004651"/>
    </source>
</evidence>
<evidence type="ECO:0000313" key="14">
    <source>
        <dbReference type="Proteomes" id="UP000190389"/>
    </source>
</evidence>
<evidence type="ECO:0000259" key="12">
    <source>
        <dbReference type="PROSITE" id="PS50929"/>
    </source>
</evidence>
<dbReference type="SMART" id="SM00382">
    <property type="entry name" value="AAA"/>
    <property type="match status" value="1"/>
</dbReference>
<dbReference type="InterPro" id="IPR039421">
    <property type="entry name" value="Type_1_exporter"/>
</dbReference>
<name>A0A1T4L8U8_9BACT</name>
<keyword evidence="7 13" id="KW-0067">ATP-binding</keyword>
<dbReference type="PANTHER" id="PTHR43394">
    <property type="entry name" value="ATP-DEPENDENT PERMEASE MDL1, MITOCHONDRIAL"/>
    <property type="match status" value="1"/>
</dbReference>
<feature type="transmembrane region" description="Helical" evidence="10">
    <location>
        <begin position="144"/>
        <end position="171"/>
    </location>
</feature>
<dbReference type="InterPro" id="IPR017871">
    <property type="entry name" value="ABC_transporter-like_CS"/>
</dbReference>
<reference evidence="14" key="1">
    <citation type="submission" date="2017-02" db="EMBL/GenBank/DDBJ databases">
        <authorList>
            <person name="Varghese N."/>
            <person name="Submissions S."/>
        </authorList>
    </citation>
    <scope>NUCLEOTIDE SEQUENCE [LARGE SCALE GENOMIC DNA]</scope>
    <source>
        <strain evidence="14">ATCC 27862</strain>
    </source>
</reference>
<evidence type="ECO:0000256" key="7">
    <source>
        <dbReference type="ARBA" id="ARBA00022840"/>
    </source>
</evidence>
<dbReference type="SUPFAM" id="SSF90123">
    <property type="entry name" value="ABC transporter transmembrane region"/>
    <property type="match status" value="1"/>
</dbReference>
<feature type="domain" description="ABC transporter" evidence="11">
    <location>
        <begin position="371"/>
        <end position="606"/>
    </location>
</feature>
<dbReference type="SUPFAM" id="SSF52540">
    <property type="entry name" value="P-loop containing nucleoside triphosphate hydrolases"/>
    <property type="match status" value="1"/>
</dbReference>
<dbReference type="InterPro" id="IPR011527">
    <property type="entry name" value="ABC1_TM_dom"/>
</dbReference>
<evidence type="ECO:0000256" key="9">
    <source>
        <dbReference type="ARBA" id="ARBA00023136"/>
    </source>
</evidence>
<dbReference type="Gene3D" id="1.20.1560.10">
    <property type="entry name" value="ABC transporter type 1, transmembrane domain"/>
    <property type="match status" value="1"/>
</dbReference>
<keyword evidence="5 10" id="KW-0812">Transmembrane</keyword>
<keyword evidence="6" id="KW-0547">Nucleotide-binding</keyword>
<accession>A0A1T4L8U8</accession>
<keyword evidence="14" id="KW-1185">Reference proteome</keyword>
<dbReference type="Gene3D" id="3.40.50.300">
    <property type="entry name" value="P-loop containing nucleotide triphosphate hydrolases"/>
    <property type="match status" value="1"/>
</dbReference>
<evidence type="ECO:0000256" key="3">
    <source>
        <dbReference type="ARBA" id="ARBA00022448"/>
    </source>
</evidence>